<accession>A0A6J2Y8K3</accession>
<feature type="region of interest" description="Disordered" evidence="1">
    <location>
        <begin position="1"/>
        <end position="20"/>
    </location>
</feature>
<dbReference type="CDD" id="cd00083">
    <property type="entry name" value="bHLH_SF"/>
    <property type="match status" value="1"/>
</dbReference>
<feature type="compositionally biased region" description="Basic and acidic residues" evidence="1">
    <location>
        <begin position="1130"/>
        <end position="1151"/>
    </location>
</feature>
<dbReference type="SMART" id="SM00353">
    <property type="entry name" value="HLH"/>
    <property type="match status" value="1"/>
</dbReference>
<evidence type="ECO:0000313" key="4">
    <source>
        <dbReference type="RefSeq" id="XP_030759285.1"/>
    </source>
</evidence>
<evidence type="ECO:0000313" key="3">
    <source>
        <dbReference type="Proteomes" id="UP000504635"/>
    </source>
</evidence>
<dbReference type="GO" id="GO:0046983">
    <property type="term" value="F:protein dimerization activity"/>
    <property type="evidence" value="ECO:0007669"/>
    <property type="project" value="InterPro"/>
</dbReference>
<feature type="region of interest" description="Disordered" evidence="1">
    <location>
        <begin position="404"/>
        <end position="424"/>
    </location>
</feature>
<feature type="region of interest" description="Disordered" evidence="1">
    <location>
        <begin position="504"/>
        <end position="534"/>
    </location>
</feature>
<dbReference type="KEGG" id="soy:115884757"/>
<dbReference type="InParanoid" id="A0A6J2Y8K3"/>
<feature type="compositionally biased region" description="Basic and acidic residues" evidence="1">
    <location>
        <begin position="1314"/>
        <end position="1325"/>
    </location>
</feature>
<feature type="compositionally biased region" description="Basic and acidic residues" evidence="1">
    <location>
        <begin position="9"/>
        <end position="18"/>
    </location>
</feature>
<dbReference type="Pfam" id="PF00010">
    <property type="entry name" value="HLH"/>
    <property type="match status" value="1"/>
</dbReference>
<feature type="region of interest" description="Disordered" evidence="1">
    <location>
        <begin position="1107"/>
        <end position="1151"/>
    </location>
</feature>
<dbReference type="InterPro" id="IPR036638">
    <property type="entry name" value="HLH_DNA-bd_sf"/>
</dbReference>
<name>A0A6J2Y8K3_SITOR</name>
<feature type="region of interest" description="Disordered" evidence="1">
    <location>
        <begin position="812"/>
        <end position="835"/>
    </location>
</feature>
<dbReference type="OrthoDB" id="60033at2759"/>
<dbReference type="Gene3D" id="4.10.280.10">
    <property type="entry name" value="Helix-loop-helix DNA-binding domain"/>
    <property type="match status" value="1"/>
</dbReference>
<organism evidence="3 4">
    <name type="scientific">Sitophilus oryzae</name>
    <name type="common">Rice weevil</name>
    <name type="synonym">Curculio oryzae</name>
    <dbReference type="NCBI Taxonomy" id="7048"/>
    <lineage>
        <taxon>Eukaryota</taxon>
        <taxon>Metazoa</taxon>
        <taxon>Ecdysozoa</taxon>
        <taxon>Arthropoda</taxon>
        <taxon>Hexapoda</taxon>
        <taxon>Insecta</taxon>
        <taxon>Pterygota</taxon>
        <taxon>Neoptera</taxon>
        <taxon>Endopterygota</taxon>
        <taxon>Coleoptera</taxon>
        <taxon>Polyphaga</taxon>
        <taxon>Cucujiformia</taxon>
        <taxon>Curculionidae</taxon>
        <taxon>Dryophthorinae</taxon>
        <taxon>Sitophilus</taxon>
    </lineage>
</organism>
<feature type="compositionally biased region" description="Polar residues" evidence="1">
    <location>
        <begin position="812"/>
        <end position="826"/>
    </location>
</feature>
<feature type="compositionally biased region" description="Basic and acidic residues" evidence="1">
    <location>
        <begin position="509"/>
        <end position="534"/>
    </location>
</feature>
<dbReference type="PROSITE" id="PS50888">
    <property type="entry name" value="BHLH"/>
    <property type="match status" value="1"/>
</dbReference>
<gene>
    <name evidence="4" type="primary">LOC115884757</name>
</gene>
<feature type="compositionally biased region" description="Polar residues" evidence="1">
    <location>
        <begin position="1116"/>
        <end position="1126"/>
    </location>
</feature>
<reference evidence="4" key="1">
    <citation type="submission" date="2025-08" db="UniProtKB">
        <authorList>
            <consortium name="RefSeq"/>
        </authorList>
    </citation>
    <scope>IDENTIFICATION</scope>
    <source>
        <tissue evidence="4">Gonads</tissue>
    </source>
</reference>
<dbReference type="Proteomes" id="UP000504635">
    <property type="component" value="Unplaced"/>
</dbReference>
<sequence>MQQKKTREKSKTRAWEKDRRKRLNDGFTKLSQVLPTYDFSKNFSKLEILENAKLAITDLDEKLKAFLYPQDSKKCHEEKLKVFSDVIKRLQTRIRKLLVRNEQLSNLLKNAGITVPREYSAVKKFTKSYKDIYKASQQRKKDGEEELEKENQVKVKQKKAKPYLDLKRKKSCSPSVKNKRFSKKKQASKIASSFPNCVFIVSQPNLINSSCYILARNARKGNQTVITNSSLLKSPIVSPNIKPSVFSGNVATNLGPGTLILTNGTVTPIVQTPQILPVVPTIFNPIQSNVSTLIVVSCNAKSSCINKITSSTSLIQSSKSNKIQELKYSSEDIISSNMCPILRPKICQTKTTQVNKVPIPALSSKNKHLCINTTKISKTDISQEKNLDNCVKNIKNISNKRKRCNIDDNSKTKKRKPNIEQKQFSAESSVCNKDSINVKSTLDNTKVNPPVHENSKDNCESIKTNVESCIKPKLQVSVSEIATVVNTSSSNQSFNTLLEQSDIVQNSKSENKSEISKDIESKKEKPQLHENKTKLNDQPVSTMAVCTNSGSELTSDLIFSTSSSKPECNLQELKSMSYNLSRTVTSSKDINDTPDIKSLELNLPQSELSNDIFASLQVPSGCQNPESTSPTAAFLLAFPLVSSGVKVTEVINDENNESQTATPNILQIGTMETTKPSQSHSESLTPSLLNLDGFSFFSNKDSCSGFYNNYTASSNSQICSTTTTATISNQNYVNSRALTEMDNKANLMVKGQKNNGIRSCQNNYNNIPVRSTASIDTKHTNPQMLHKKMNKEHKLSNPSHCSITNNVDRPASGVQSNSCQSRSIGNTHFPKGGSNEPYVPKSFESCSNYSGYKDCSSLASNSFYPSKNFNPAYTIAGSNNYFYNSYSSENENRNYNTSQCSEYRKRDNYLNHYNNQSQIYNKEKYVPHVPAEAKVPHVSQNKPINWMTTPSTTSSYKTDYFLPPFTKDNDFTSNLNTSNSFNTISSNAYFPSSSMYTPSEHLNSDTRKGVDISFPTYNSYQRPDNEENQFSWSPNKMPQFLDPTHSFVSSTLPTLVGDLALNNFSTVEQKSIIKDRSNKDSRRKIGNFDAQTGQSNFLSVSQLVERESVPGKVSSRRNSGNRSKVNTSKKRLENKVESSKELQSYHKIEKNNQSKNFVNDNLFCDPKHQNRNNKMIPSNYSAEALIGNHINGGDNGKKVTPFQNKGIVPNFLGDNIGPYFPSVDVPPDNSYMQANQGYQSNSFAHNFSTFQNNSYGSGNIIPSACAITSSYLPNNNFMHNSNGQEYQADNSNVFQNIIAAPKDKVNCTKNYNRSSDKDDKHDGSSCKKSKKRNLNEGSLPSFDINFLSFSASMNSPILPDVFDTTYLPPTTLYSCKNPLYSKPDLAPGTLIPPLPAPGKHGIQHPEISPSVNSMGTSLTNFNMSTIFPEINKGPIQEHYTDNRNKDYSVGRNFPATSSIQVPFSSKPSISFSSFGT</sequence>
<proteinExistence type="predicted"/>
<dbReference type="RefSeq" id="XP_030759285.1">
    <property type="nucleotide sequence ID" value="XM_030903425.1"/>
</dbReference>
<evidence type="ECO:0000256" key="1">
    <source>
        <dbReference type="SAM" id="MobiDB-lite"/>
    </source>
</evidence>
<feature type="domain" description="BHLH" evidence="2">
    <location>
        <begin position="7"/>
        <end position="59"/>
    </location>
</feature>
<dbReference type="SUPFAM" id="SSF47459">
    <property type="entry name" value="HLH, helix-loop-helix DNA-binding domain"/>
    <property type="match status" value="1"/>
</dbReference>
<protein>
    <submittedName>
        <fullName evidence="4">Homeobox protein 2-like isoform X1</fullName>
    </submittedName>
</protein>
<keyword evidence="3" id="KW-1185">Reference proteome</keyword>
<feature type="region of interest" description="Disordered" evidence="1">
    <location>
        <begin position="1308"/>
        <end position="1332"/>
    </location>
</feature>
<dbReference type="InterPro" id="IPR011598">
    <property type="entry name" value="bHLH_dom"/>
</dbReference>
<dbReference type="GeneID" id="115884757"/>
<evidence type="ECO:0000259" key="2">
    <source>
        <dbReference type="PROSITE" id="PS50888"/>
    </source>
</evidence>